<dbReference type="InterPro" id="IPR051143">
    <property type="entry name" value="TrkH_K-transport"/>
</dbReference>
<feature type="transmembrane region" description="Helical" evidence="10">
    <location>
        <begin position="226"/>
        <end position="245"/>
    </location>
</feature>
<evidence type="ECO:0000313" key="11">
    <source>
        <dbReference type="EMBL" id="POR32032.1"/>
    </source>
</evidence>
<evidence type="ECO:0000256" key="5">
    <source>
        <dbReference type="ARBA" id="ARBA00022692"/>
    </source>
</evidence>
<comment type="similarity">
    <text evidence="2">Belongs to the TrkH potassium transport family.</text>
</comment>
<accession>A0A2S4KPC4</accession>
<feature type="transmembrane region" description="Helical" evidence="10">
    <location>
        <begin position="65"/>
        <end position="88"/>
    </location>
</feature>
<dbReference type="GO" id="GO:0140107">
    <property type="term" value="F:high-affinity potassium ion transmembrane transporter activity"/>
    <property type="evidence" value="ECO:0007669"/>
    <property type="project" value="TreeGrafter"/>
</dbReference>
<feature type="transmembrane region" description="Helical" evidence="10">
    <location>
        <begin position="291"/>
        <end position="317"/>
    </location>
</feature>
<reference evidence="11 12" key="1">
    <citation type="submission" date="2018-01" db="EMBL/GenBank/DDBJ databases">
        <title>Harnessing the power of phylogenomics to disentangle the directionality and signatures of interkingdom host jumping in the parasitic fungal genus Tolypocladium.</title>
        <authorList>
            <person name="Quandt C.A."/>
            <person name="Patterson W."/>
            <person name="Spatafora J.W."/>
        </authorList>
    </citation>
    <scope>NUCLEOTIDE SEQUENCE [LARGE SCALE GENOMIC DNA]</scope>
    <source>
        <strain evidence="11 12">NRBC 100945</strain>
    </source>
</reference>
<keyword evidence="4" id="KW-0633">Potassium transport</keyword>
<dbReference type="Proteomes" id="UP000237481">
    <property type="component" value="Unassembled WGS sequence"/>
</dbReference>
<sequence>MRSASANFITLHYAWIIFMGLLSLPVLYPYGNLNAIDAYFFGASASTESGLNTYDITNLALYQQLYIYFIPMFTNLGFMNLMVVVVRLHWFNKRINKSDVDSESLHILGIASGSQSLQVPGDPLSEPKSLERAISVASSIFILGSATTKRPPLSVHPPQQGMAADDMNCLSQAATIGRNSRFYNLTSKDREELGGVEYRSLRLLLKIVAGKYPWACIVAKSDSLPVYYFGLHLLGGISLCCWIQYSDPKYTSYLKEVGQDKTWWAFYLAQSMVDNLGFSLTPDNMVHFRDAVVPLLLLSFLGLAGETLYPVFLRFVIWTMSKLTPRKSPMQEPLGFLLNYPRRCYTLLFPSGTTWALLGIIIALNLVDTLLLVVLDLHNPDIAELNVGERIVAALFQAVASRHTGTTPYNLSSVSPGAQFSLLVMMYISIFPIAMSIRASNTYEESALGIYESNACYNEKKGGAYLVRHIQKQLSFDLWYIFLGIFCLAVSEASKVKDPNDPAFELFPIFFEVVSAYGNVGLSLGHPSTSASLSAKFSVVGKLVVCAMMLRGRHRGLPHRLDRAIMLPDEHLLEQPVAMVTLGLGSQDYRRESKRSS</sequence>
<dbReference type="InterPro" id="IPR003445">
    <property type="entry name" value="Cat_transpt"/>
</dbReference>
<protein>
    <submittedName>
        <fullName evidence="11">Low-affinity potassium transport protein</fullName>
    </submittedName>
</protein>
<keyword evidence="9 10" id="KW-0472">Membrane</keyword>
<evidence type="ECO:0000256" key="2">
    <source>
        <dbReference type="ARBA" id="ARBA00009137"/>
    </source>
</evidence>
<dbReference type="OrthoDB" id="9999863at2759"/>
<dbReference type="PIRSF" id="PIRSF002450">
    <property type="entry name" value="K+_transpter_TRK"/>
    <property type="match status" value="1"/>
</dbReference>
<dbReference type="EMBL" id="PKSG01000927">
    <property type="protein sequence ID" value="POR32032.1"/>
    <property type="molecule type" value="Genomic_DNA"/>
</dbReference>
<name>A0A2S4KPC4_9HYPO</name>
<dbReference type="GO" id="GO:0030007">
    <property type="term" value="P:intracellular potassium ion homeostasis"/>
    <property type="evidence" value="ECO:0007669"/>
    <property type="project" value="InterPro"/>
</dbReference>
<dbReference type="InterPro" id="IPR015958">
    <property type="entry name" value="Trk1_fungi"/>
</dbReference>
<feature type="transmembrane region" description="Helical" evidence="10">
    <location>
        <begin position="418"/>
        <end position="437"/>
    </location>
</feature>
<evidence type="ECO:0000313" key="12">
    <source>
        <dbReference type="Proteomes" id="UP000237481"/>
    </source>
</evidence>
<evidence type="ECO:0000256" key="8">
    <source>
        <dbReference type="ARBA" id="ARBA00023065"/>
    </source>
</evidence>
<dbReference type="NCBIfam" id="TIGR00934">
    <property type="entry name" value="2a38euk"/>
    <property type="match status" value="1"/>
</dbReference>
<dbReference type="InterPro" id="IPR004773">
    <property type="entry name" value="K/Na_transp_Trk1/HKT1"/>
</dbReference>
<dbReference type="PANTHER" id="PTHR31064:SF5">
    <property type="entry name" value="POTASSIUM ION TRANSPORTER (EUROFUNG)"/>
    <property type="match status" value="1"/>
</dbReference>
<feature type="transmembrane region" description="Helical" evidence="10">
    <location>
        <begin position="12"/>
        <end position="31"/>
    </location>
</feature>
<dbReference type="Pfam" id="PF02386">
    <property type="entry name" value="TrkH"/>
    <property type="match status" value="1"/>
</dbReference>
<feature type="transmembrane region" description="Helical" evidence="10">
    <location>
        <begin position="347"/>
        <end position="367"/>
    </location>
</feature>
<comment type="caution">
    <text evidence="11">The sequence shown here is derived from an EMBL/GenBank/DDBJ whole genome shotgun (WGS) entry which is preliminary data.</text>
</comment>
<dbReference type="GO" id="GO:0005886">
    <property type="term" value="C:plasma membrane"/>
    <property type="evidence" value="ECO:0007669"/>
    <property type="project" value="InterPro"/>
</dbReference>
<dbReference type="STRING" id="94208.A0A2S4KPC4"/>
<keyword evidence="8" id="KW-0406">Ion transport</keyword>
<evidence type="ECO:0000256" key="10">
    <source>
        <dbReference type="SAM" id="Phobius"/>
    </source>
</evidence>
<evidence type="ECO:0000256" key="7">
    <source>
        <dbReference type="ARBA" id="ARBA00022989"/>
    </source>
</evidence>
<evidence type="ECO:0000256" key="6">
    <source>
        <dbReference type="ARBA" id="ARBA00022958"/>
    </source>
</evidence>
<dbReference type="AlphaFoldDB" id="A0A2S4KPC4"/>
<proteinExistence type="inferred from homology"/>
<keyword evidence="5 10" id="KW-0812">Transmembrane</keyword>
<keyword evidence="3" id="KW-0813">Transport</keyword>
<keyword evidence="7 10" id="KW-1133">Transmembrane helix</keyword>
<evidence type="ECO:0000256" key="4">
    <source>
        <dbReference type="ARBA" id="ARBA00022538"/>
    </source>
</evidence>
<dbReference type="GO" id="GO:1990573">
    <property type="term" value="P:potassium ion import across plasma membrane"/>
    <property type="evidence" value="ECO:0007669"/>
    <property type="project" value="TreeGrafter"/>
</dbReference>
<organism evidence="11 12">
    <name type="scientific">Tolypocladium paradoxum</name>
    <dbReference type="NCBI Taxonomy" id="94208"/>
    <lineage>
        <taxon>Eukaryota</taxon>
        <taxon>Fungi</taxon>
        <taxon>Dikarya</taxon>
        <taxon>Ascomycota</taxon>
        <taxon>Pezizomycotina</taxon>
        <taxon>Sordariomycetes</taxon>
        <taxon>Hypocreomycetidae</taxon>
        <taxon>Hypocreales</taxon>
        <taxon>Ophiocordycipitaceae</taxon>
        <taxon>Tolypocladium</taxon>
    </lineage>
</organism>
<gene>
    <name evidence="11" type="ORF">TPAR_07768</name>
</gene>
<keyword evidence="12" id="KW-1185">Reference proteome</keyword>
<evidence type="ECO:0000256" key="9">
    <source>
        <dbReference type="ARBA" id="ARBA00023136"/>
    </source>
</evidence>
<comment type="subcellular location">
    <subcellularLocation>
        <location evidence="1">Membrane</location>
        <topology evidence="1">Multi-pass membrane protein</topology>
    </subcellularLocation>
</comment>
<evidence type="ECO:0000256" key="1">
    <source>
        <dbReference type="ARBA" id="ARBA00004141"/>
    </source>
</evidence>
<keyword evidence="6" id="KW-0630">Potassium</keyword>
<dbReference type="PANTHER" id="PTHR31064">
    <property type="entry name" value="POTASSIUM TRANSPORT PROTEIN DDB_G0292412-RELATED"/>
    <property type="match status" value="1"/>
</dbReference>
<evidence type="ECO:0000256" key="3">
    <source>
        <dbReference type="ARBA" id="ARBA00022448"/>
    </source>
</evidence>